<keyword evidence="8" id="KW-1185">Reference proteome</keyword>
<evidence type="ECO:0000259" key="6">
    <source>
        <dbReference type="Pfam" id="PF04991"/>
    </source>
</evidence>
<dbReference type="AlphaFoldDB" id="A0A4V4NFB8"/>
<evidence type="ECO:0000256" key="1">
    <source>
        <dbReference type="ARBA" id="ARBA00004167"/>
    </source>
</evidence>
<sequence>MSENRSAYIRQTSHRLLNDIQMRDYDFSSTLPNLELDNLIDSDDDDYFTQHEESVYKDLFRKLQLWFEKCFRIYLYPYWKQILFAVCIIVTIHTFISTSTYTNSYTRSNRIQPTPLDKIIIPHLNNLYPDENIDQSSSLFDFRLSSALLLLYIKNHITHNNMRLEEGFSIPFSWNDWVDLDTRLEFNEEFLVEWLSVHSNEFQNDIKNLGKLDCHDFSLLFGIGPNNDFKRQCEDLKTPITGFPYMFSPNGPTTAKMKEPGRILYGAAYLKLRMLPPSKIYMMNVLGSDGDGSLMVNVHEDIKSDKILRSPSVLKSFIDSYCNENNLELGTFNKNGWSIGGLRKSFTETLDRTSFGKIIYPEEYREIDMDETYVVIRNPKKDNKMRMDQWSFDDFQWNEAEFLDKLSSKSALSDNNYDSKLYEHIDQLEQYRINTGKHPKYLHEALLYGTTIGSHYDWRFFTTSAITDDYRQSIIHRLARTWLKFCFENGIKTFIAYGSMLGWIMNGLTLPWDGDIDAVVTMESFNLLARNFNQTLLIDYSEVDGFQSAMSGYLIDINPAYYSRVKGDGANVIDGRLIDISTGMYLDITALAWTENYLAEVQMTESLKKLIDKDYEMNKHFALEGEIYDVTVQEQLRLLQSNKDLVHCKNDNVYRIDELTKMIPSYFEGIRAYFPHSFEDIIWRLYPKALSQITWLNHVYDVVYHLWVDNFDCPDYTDELGYVLGHAKFGTCNSSVVLQEYRLTKDYTTRHQKLMLQKDFSHLELSKESESPPFRVDEFFIIYSALLGLTSAELETFYTHNLD</sequence>
<evidence type="ECO:0000256" key="5">
    <source>
        <dbReference type="SAM" id="Phobius"/>
    </source>
</evidence>
<dbReference type="Pfam" id="PF04991">
    <property type="entry name" value="LicD"/>
    <property type="match status" value="1"/>
</dbReference>
<evidence type="ECO:0000256" key="2">
    <source>
        <dbReference type="ARBA" id="ARBA00022692"/>
    </source>
</evidence>
<evidence type="ECO:0000313" key="8">
    <source>
        <dbReference type="Proteomes" id="UP000307173"/>
    </source>
</evidence>
<dbReference type="InterPro" id="IPR009644">
    <property type="entry name" value="FKTN/MNN4/W02B3.4-1"/>
</dbReference>
<organism evidence="7 8">
    <name type="scientific">Pichia inconspicua</name>
    <dbReference type="NCBI Taxonomy" id="52247"/>
    <lineage>
        <taxon>Eukaryota</taxon>
        <taxon>Fungi</taxon>
        <taxon>Dikarya</taxon>
        <taxon>Ascomycota</taxon>
        <taxon>Saccharomycotina</taxon>
        <taxon>Pichiomycetes</taxon>
        <taxon>Pichiales</taxon>
        <taxon>Pichiaceae</taxon>
        <taxon>Pichia</taxon>
    </lineage>
</organism>
<protein>
    <recommendedName>
        <fullName evidence="6">LicD/FKTN/FKRP nucleotidyltransferase domain-containing protein</fullName>
    </recommendedName>
</protein>
<dbReference type="GO" id="GO:0016020">
    <property type="term" value="C:membrane"/>
    <property type="evidence" value="ECO:0007669"/>
    <property type="project" value="UniProtKB-SubCell"/>
</dbReference>
<evidence type="ECO:0000313" key="7">
    <source>
        <dbReference type="EMBL" id="TID18190.1"/>
    </source>
</evidence>
<keyword evidence="3 5" id="KW-1133">Transmembrane helix</keyword>
<dbReference type="STRING" id="52247.A0A4V4NFB8"/>
<dbReference type="Proteomes" id="UP000307173">
    <property type="component" value="Unassembled WGS sequence"/>
</dbReference>
<keyword evidence="2 5" id="KW-0812">Transmembrane</keyword>
<gene>
    <name evidence="7" type="ORF">CANINC_003931</name>
</gene>
<dbReference type="PANTHER" id="PTHR15407">
    <property type="entry name" value="FUKUTIN-RELATED"/>
    <property type="match status" value="1"/>
</dbReference>
<dbReference type="GO" id="GO:0009100">
    <property type="term" value="P:glycoprotein metabolic process"/>
    <property type="evidence" value="ECO:0007669"/>
    <property type="project" value="UniProtKB-ARBA"/>
</dbReference>
<dbReference type="InterPro" id="IPR007074">
    <property type="entry name" value="LicD/FKTN/FKRP_NTP_transf"/>
</dbReference>
<evidence type="ECO:0000256" key="4">
    <source>
        <dbReference type="ARBA" id="ARBA00023136"/>
    </source>
</evidence>
<comment type="caution">
    <text evidence="7">The sequence shown here is derived from an EMBL/GenBank/DDBJ whole genome shotgun (WGS) entry which is preliminary data.</text>
</comment>
<keyword evidence="4 5" id="KW-0472">Membrane</keyword>
<proteinExistence type="predicted"/>
<dbReference type="OrthoDB" id="444255at2759"/>
<accession>A0A4V4NFB8</accession>
<evidence type="ECO:0000256" key="3">
    <source>
        <dbReference type="ARBA" id="ARBA00022989"/>
    </source>
</evidence>
<comment type="subcellular location">
    <subcellularLocation>
        <location evidence="1">Membrane</location>
        <topology evidence="1">Single-pass membrane protein</topology>
    </subcellularLocation>
</comment>
<dbReference type="EMBL" id="SELW01000612">
    <property type="protein sequence ID" value="TID18190.1"/>
    <property type="molecule type" value="Genomic_DNA"/>
</dbReference>
<reference evidence="7 8" key="1">
    <citation type="journal article" date="2019" name="Front. Genet.">
        <title>Whole-Genome Sequencing of the Opportunistic Yeast Pathogen Candida inconspicua Uncovers Its Hybrid Origin.</title>
        <authorList>
            <person name="Mixao V."/>
            <person name="Hansen A.P."/>
            <person name="Saus E."/>
            <person name="Boekhout T."/>
            <person name="Lass-Florl C."/>
            <person name="Gabaldon T."/>
        </authorList>
    </citation>
    <scope>NUCLEOTIDE SEQUENCE [LARGE SCALE GENOMIC DNA]</scope>
    <source>
        <strain evidence="7 8">CBS 180</strain>
    </source>
</reference>
<name>A0A4V4NFB8_9ASCO</name>
<feature type="domain" description="LicD/FKTN/FKRP nucleotidyltransferase" evidence="6">
    <location>
        <begin position="486"/>
        <end position="643"/>
    </location>
</feature>
<dbReference type="PANTHER" id="PTHR15407:SF28">
    <property type="entry name" value="RIBITOL-5-PHOSPHATE TRANSFERASE FKTN"/>
    <property type="match status" value="1"/>
</dbReference>
<feature type="transmembrane region" description="Helical" evidence="5">
    <location>
        <begin position="82"/>
        <end position="101"/>
    </location>
</feature>